<keyword evidence="2" id="KW-0732">Signal</keyword>
<feature type="chain" id="PRO_5016451160" evidence="2">
    <location>
        <begin position="21"/>
        <end position="542"/>
    </location>
</feature>
<sequence length="542" mass="61597">MKIALALCAVLLGLSMYSQKISGAVTNENEEPVSYCSISLGNEKASTITDVNGMYSLEVPDNTNKNGAIIFESNGYDSKKLTINEITRNPNIKLNKKTYAIQEINLTGKKTKNEVIGTERRPMLTFSKMFDQNIPTIEQGQIFTIYNWTKLNSYNFYIIPSSKFKEITLKLNIYTVKNDLPYQSALNENIVFTTSTTGWQSIDLRKYNLIYTGIDKLGITLQLVNHISQDNGEFVFGISARKTLSNDLLYRYQSQGSWEVSKGSFISNIDINYSKDKNEKGIEKMDKNDTNTENEELINYYKNKEKAKKTIYGQNKNGRFIDLKNAKIYYEEYGSGDPLFLLHGNNGSISDFYKQIPDLARHFKVIALDTRGQGKSTDLSTENYTYETFSDDLLAIIQELKLKKVNILGWSDGGNTGLTFTIKHPDMVNHLIVIGANITPEGIDPGMMETFRRQMNDKEIYNKRLLQLMIEQPQISTEQLNNIKTPVLIIAGSHDVIKEEHTRLINNSIPDSKLVIVPDATHYVPFEQPDSINKTVIDFLKQ</sequence>
<keyword evidence="5" id="KW-1185">Reference proteome</keyword>
<keyword evidence="1" id="KW-0378">Hydrolase</keyword>
<dbReference type="SUPFAM" id="SSF53474">
    <property type="entry name" value="alpha/beta-Hydrolases"/>
    <property type="match status" value="1"/>
</dbReference>
<dbReference type="RefSeq" id="WP_109711977.1">
    <property type="nucleotide sequence ID" value="NZ_PPED02000002.1"/>
</dbReference>
<dbReference type="SUPFAM" id="SSF49464">
    <property type="entry name" value="Carboxypeptidase regulatory domain-like"/>
    <property type="match status" value="1"/>
</dbReference>
<dbReference type="InterPro" id="IPR029058">
    <property type="entry name" value="AB_hydrolase_fold"/>
</dbReference>
<gene>
    <name evidence="4" type="ORF">C1631_010220</name>
</gene>
<evidence type="ECO:0000313" key="5">
    <source>
        <dbReference type="Proteomes" id="UP000236594"/>
    </source>
</evidence>
<evidence type="ECO:0000256" key="2">
    <source>
        <dbReference type="SAM" id="SignalP"/>
    </source>
</evidence>
<dbReference type="AlphaFoldDB" id="A0A316XDM2"/>
<dbReference type="GO" id="GO:0016787">
    <property type="term" value="F:hydrolase activity"/>
    <property type="evidence" value="ECO:0007669"/>
    <property type="project" value="UniProtKB-KW"/>
</dbReference>
<evidence type="ECO:0000313" key="4">
    <source>
        <dbReference type="EMBL" id="PWN70343.1"/>
    </source>
</evidence>
<reference evidence="4 5" key="1">
    <citation type="submission" date="2018-04" db="EMBL/GenBank/DDBJ databases">
        <title>Draft Genome Sequence of Phosphate-Solubilizing Chryseobacterium sp. ISE14 that is a Biocontrol and Plant Growth-Promoting Rhizobacterium Isolated from Cucumber.</title>
        <authorList>
            <person name="Jeong J.-J."/>
            <person name="Sang M.K."/>
            <person name="Choi I.-G."/>
            <person name="Kim K.D."/>
        </authorList>
    </citation>
    <scope>NUCLEOTIDE SEQUENCE [LARGE SCALE GENOMIC DNA]</scope>
    <source>
        <strain evidence="4 5">ISE14</strain>
    </source>
</reference>
<proteinExistence type="predicted"/>
<comment type="caution">
    <text evidence="4">The sequence shown here is derived from an EMBL/GenBank/DDBJ whole genome shotgun (WGS) entry which is preliminary data.</text>
</comment>
<dbReference type="PANTHER" id="PTHR43798">
    <property type="entry name" value="MONOACYLGLYCEROL LIPASE"/>
    <property type="match status" value="1"/>
</dbReference>
<protein>
    <submittedName>
        <fullName evidence="4">Oxidoreductase</fullName>
    </submittedName>
</protein>
<dbReference type="EMBL" id="PPED02000002">
    <property type="protein sequence ID" value="PWN70343.1"/>
    <property type="molecule type" value="Genomic_DNA"/>
</dbReference>
<dbReference type="Proteomes" id="UP000236594">
    <property type="component" value="Unassembled WGS sequence"/>
</dbReference>
<dbReference type="PANTHER" id="PTHR43798:SF31">
    <property type="entry name" value="AB HYDROLASE SUPERFAMILY PROTEIN YCLE"/>
    <property type="match status" value="1"/>
</dbReference>
<feature type="signal peptide" evidence="2">
    <location>
        <begin position="1"/>
        <end position="20"/>
    </location>
</feature>
<feature type="domain" description="AB hydrolase-1" evidence="3">
    <location>
        <begin position="338"/>
        <end position="458"/>
    </location>
</feature>
<dbReference type="Gene3D" id="2.60.40.1120">
    <property type="entry name" value="Carboxypeptidase-like, regulatory domain"/>
    <property type="match status" value="1"/>
</dbReference>
<dbReference type="PRINTS" id="PR00111">
    <property type="entry name" value="ABHYDROLASE"/>
</dbReference>
<dbReference type="GO" id="GO:0016020">
    <property type="term" value="C:membrane"/>
    <property type="evidence" value="ECO:0007669"/>
    <property type="project" value="TreeGrafter"/>
</dbReference>
<dbReference type="Pfam" id="PF13715">
    <property type="entry name" value="CarbopepD_reg_2"/>
    <property type="match status" value="1"/>
</dbReference>
<accession>A0A316XDM2</accession>
<dbReference type="OrthoDB" id="2247630at2"/>
<dbReference type="Gene3D" id="3.40.50.1820">
    <property type="entry name" value="alpha/beta hydrolase"/>
    <property type="match status" value="1"/>
</dbReference>
<organism evidence="4 5">
    <name type="scientific">Chryseobacterium phosphatilyticum</name>
    <dbReference type="NCBI Taxonomy" id="475075"/>
    <lineage>
        <taxon>Bacteria</taxon>
        <taxon>Pseudomonadati</taxon>
        <taxon>Bacteroidota</taxon>
        <taxon>Flavobacteriia</taxon>
        <taxon>Flavobacteriales</taxon>
        <taxon>Weeksellaceae</taxon>
        <taxon>Chryseobacterium group</taxon>
        <taxon>Chryseobacterium</taxon>
    </lineage>
</organism>
<dbReference type="InterPro" id="IPR008969">
    <property type="entry name" value="CarboxyPept-like_regulatory"/>
</dbReference>
<evidence type="ECO:0000259" key="3">
    <source>
        <dbReference type="Pfam" id="PF00561"/>
    </source>
</evidence>
<evidence type="ECO:0000256" key="1">
    <source>
        <dbReference type="ARBA" id="ARBA00022801"/>
    </source>
</evidence>
<name>A0A316XDM2_9FLAO</name>
<dbReference type="InterPro" id="IPR000073">
    <property type="entry name" value="AB_hydrolase_1"/>
</dbReference>
<dbReference type="Pfam" id="PF00561">
    <property type="entry name" value="Abhydrolase_1"/>
    <property type="match status" value="1"/>
</dbReference>
<dbReference type="InterPro" id="IPR050266">
    <property type="entry name" value="AB_hydrolase_sf"/>
</dbReference>